<feature type="coiled-coil region" evidence="6">
    <location>
        <begin position="1244"/>
        <end position="1292"/>
    </location>
</feature>
<gene>
    <name evidence="8" type="ORF">FCALED_LOCUS4688</name>
</gene>
<dbReference type="SUPFAM" id="SSF117281">
    <property type="entry name" value="Kelch motif"/>
    <property type="match status" value="1"/>
</dbReference>
<dbReference type="Pfam" id="PF24681">
    <property type="entry name" value="Kelch_KLHDC2_KLHL20_DRC7"/>
    <property type="match status" value="2"/>
</dbReference>
<comment type="caution">
    <text evidence="8">The sequence shown here is derived from an EMBL/GenBank/DDBJ whole genome shotgun (WGS) entry which is preliminary data.</text>
</comment>
<feature type="coiled-coil region" evidence="6">
    <location>
        <begin position="1328"/>
        <end position="1383"/>
    </location>
</feature>
<feature type="region of interest" description="Disordered" evidence="7">
    <location>
        <begin position="836"/>
        <end position="926"/>
    </location>
</feature>
<feature type="compositionally biased region" description="Low complexity" evidence="7">
    <location>
        <begin position="953"/>
        <end position="965"/>
    </location>
</feature>
<evidence type="ECO:0000313" key="9">
    <source>
        <dbReference type="Proteomes" id="UP000789570"/>
    </source>
</evidence>
<evidence type="ECO:0000256" key="4">
    <source>
        <dbReference type="ARBA" id="ARBA00022737"/>
    </source>
</evidence>
<feature type="compositionally biased region" description="Low complexity" evidence="7">
    <location>
        <begin position="876"/>
        <end position="893"/>
    </location>
</feature>
<evidence type="ECO:0000256" key="2">
    <source>
        <dbReference type="ARBA" id="ARBA00022441"/>
    </source>
</evidence>
<organism evidence="8 9">
    <name type="scientific">Funneliformis caledonium</name>
    <dbReference type="NCBI Taxonomy" id="1117310"/>
    <lineage>
        <taxon>Eukaryota</taxon>
        <taxon>Fungi</taxon>
        <taxon>Fungi incertae sedis</taxon>
        <taxon>Mucoromycota</taxon>
        <taxon>Glomeromycotina</taxon>
        <taxon>Glomeromycetes</taxon>
        <taxon>Glomerales</taxon>
        <taxon>Glomeraceae</taxon>
        <taxon>Funneliformis</taxon>
    </lineage>
</organism>
<dbReference type="FunFam" id="2.120.10.80:FF:000049">
    <property type="entry name" value="Cell polarity protein (Tea1)"/>
    <property type="match status" value="1"/>
</dbReference>
<name>A0A9N9A843_9GLOM</name>
<dbReference type="Gene3D" id="2.120.10.80">
    <property type="entry name" value="Kelch-type beta propeller"/>
    <property type="match status" value="2"/>
</dbReference>
<dbReference type="OrthoDB" id="45365at2759"/>
<keyword evidence="4" id="KW-0677">Repeat</keyword>
<keyword evidence="9" id="KW-1185">Reference proteome</keyword>
<evidence type="ECO:0000256" key="6">
    <source>
        <dbReference type="SAM" id="Coils"/>
    </source>
</evidence>
<feature type="compositionally biased region" description="Low complexity" evidence="7">
    <location>
        <begin position="974"/>
        <end position="988"/>
    </location>
</feature>
<evidence type="ECO:0000256" key="3">
    <source>
        <dbReference type="ARBA" id="ARBA00022490"/>
    </source>
</evidence>
<feature type="compositionally biased region" description="Polar residues" evidence="7">
    <location>
        <begin position="940"/>
        <end position="952"/>
    </location>
</feature>
<feature type="compositionally biased region" description="Polar residues" evidence="7">
    <location>
        <begin position="306"/>
        <end position="320"/>
    </location>
</feature>
<evidence type="ECO:0000256" key="5">
    <source>
        <dbReference type="ARBA" id="ARBA00023054"/>
    </source>
</evidence>
<feature type="region of interest" description="Disordered" evidence="7">
    <location>
        <begin position="758"/>
        <end position="790"/>
    </location>
</feature>
<evidence type="ECO:0000256" key="7">
    <source>
        <dbReference type="SAM" id="MobiDB-lite"/>
    </source>
</evidence>
<feature type="compositionally biased region" description="Basic and acidic residues" evidence="7">
    <location>
        <begin position="997"/>
        <end position="1006"/>
    </location>
</feature>
<dbReference type="InterPro" id="IPR015915">
    <property type="entry name" value="Kelch-typ_b-propeller"/>
</dbReference>
<protein>
    <submittedName>
        <fullName evidence="8">16465_t:CDS:1</fullName>
    </submittedName>
</protein>
<dbReference type="PANTHER" id="PTHR46093">
    <property type="entry name" value="ACYL-COA-BINDING DOMAIN-CONTAINING PROTEIN 5"/>
    <property type="match status" value="1"/>
</dbReference>
<feature type="compositionally biased region" description="Polar residues" evidence="7">
    <location>
        <begin position="763"/>
        <end position="782"/>
    </location>
</feature>
<evidence type="ECO:0000256" key="1">
    <source>
        <dbReference type="ARBA" id="ARBA00004496"/>
    </source>
</evidence>
<feature type="compositionally biased region" description="Polar residues" evidence="7">
    <location>
        <begin position="857"/>
        <end position="867"/>
    </location>
</feature>
<keyword evidence="2" id="KW-0880">Kelch repeat</keyword>
<reference evidence="8" key="1">
    <citation type="submission" date="2021-06" db="EMBL/GenBank/DDBJ databases">
        <authorList>
            <person name="Kallberg Y."/>
            <person name="Tangrot J."/>
            <person name="Rosling A."/>
        </authorList>
    </citation>
    <scope>NUCLEOTIDE SEQUENCE</scope>
    <source>
        <strain evidence="8">UK204</strain>
    </source>
</reference>
<comment type="subcellular location">
    <subcellularLocation>
        <location evidence="1">Cytoplasm</location>
    </subcellularLocation>
</comment>
<feature type="region of interest" description="Disordered" evidence="7">
    <location>
        <begin position="940"/>
        <end position="1024"/>
    </location>
</feature>
<evidence type="ECO:0000313" key="8">
    <source>
        <dbReference type="EMBL" id="CAG8520812.1"/>
    </source>
</evidence>
<dbReference type="EMBL" id="CAJVPQ010000934">
    <property type="protein sequence ID" value="CAG8520812.1"/>
    <property type="molecule type" value="Genomic_DNA"/>
</dbReference>
<accession>A0A9N9A843</accession>
<proteinExistence type="predicted"/>
<feature type="region of interest" description="Disordered" evidence="7">
    <location>
        <begin position="304"/>
        <end position="362"/>
    </location>
</feature>
<sequence>MIKLITDRRLTQRIIADSLNVIPIATSGDVPKARSLHTHINTGTSLFVFGGKFDNPEDKLDGNIYMLDIGSKYIWSKPTITGNLPAGRYGHTSTAIGTKIYIFGGRNDEKYLNDLISFDFKSFKSIKKKSKLKFTLGKGNNNSSEWNFIVPANSPPPARSGHISCNCDDKIYIFGGSDGEKYYNDTWCYDIKENTWIELSCTGYIPAPRELHSATIINDVIYSFGGRTKEGNVIKELGDLCAFRISNLRWYKFPNLGPSPSPRYSLNMTASHDKICVFGGDCSQPPKIDEDGIIHILDTSKIKFPNGTQPNEFPPRNTTALPLPESTPPQSKPPSQPLPPPPPLRKETSFPQRPTSPSKGKALENVQFFQQEYSPTDSEISSYELQTINVAQLQQQQEYLSSREIIRKNFIDKIDKGDLNNNNLTGCNNKSSLPLPIKSKINISAWANPIQDMSIKRDFFEVQNSIPEDSIMTTNENPNRRIFLDNQRRISHRRTNSQELSISSTPRALAPRRISVDNRPTPHELSLGPSHGQFPIRRASADNYKTTKQITGFPSGRTSCDNQRTITTIIESPSRATFADDTKLITSTIKSPSKITVNNQKTTLIDNQRTITPIMESPSNKILVDKESTVTPIMESPSNSTLVDKEKTITPITESPSNTTIVDNQKSITESPSNPNTTFIDNERIITPITEPLSQTPVVETSSTTTLVDNERKITPIVESPTETTWTTLVGNQRTTIQATEVNSLKISVDNQIIGSHFGEHPSTISVESQKTTQTTEMPSRQTSHDSKMDLPIIGFPSTTIASINNTPNIIPTSRASALPVLSVISEQKELVTSEATRNTTMDVSENKTEKVKNIPSKRNNSSTTTIYKPDKRSSSDSLTSSSSNQSNHSLSSRRNGKETRPRGARPMGASRPNNSSPLHMRTDSDQLNRDSLIKLQESLTHSPSNGINTPDNSSVASSRSGNSVYNDDESTRVRSSSQPKSSNSSISDVKPNNDSGNEKSRHESESDGSVYENDDIMTTSSNTNDSFIIQTSKLDVTEDVSDIPHLKMDDENLKQEFEQHQSNIKEFKQRESWFKAELDSARKSGFTPDLYDDGNKEDGGATEEVEKMLINGDDDEVYNAEQRRVMESIIQIQQRLLKAKAKISNQAQVVSQKLSSSERARSAAVHEATYFRTKLDTLVKLSESKFSNVELGQTKELEKQLIKTLTENKMLEDQYLEFCQSSNLEKSTKKSVNDQIQIDISRAESAEKARERVLAKLAALRLKAATSESQLEKSNKQLEKVNNEIELFRKEKSNDRVKINNLHSNLNHHHQVFEQVSNAVLIANERAEEAEKLWKQSRNDIFKLEKEVVGLKMELENKTRELDHAVDRVDEVERLLGKVQKEGSVVRNLMQEGMTELLNISWWDKVSNSVWENAKIRRLEEELALLKGSKDDDNYLKLYE</sequence>
<dbReference type="GO" id="GO:0005737">
    <property type="term" value="C:cytoplasm"/>
    <property type="evidence" value="ECO:0007669"/>
    <property type="project" value="UniProtKB-SubCell"/>
</dbReference>
<keyword evidence="3" id="KW-0963">Cytoplasm</keyword>
<dbReference type="Proteomes" id="UP000789570">
    <property type="component" value="Unassembled WGS sequence"/>
</dbReference>
<feature type="compositionally biased region" description="Pro residues" evidence="7">
    <location>
        <begin position="325"/>
        <end position="343"/>
    </location>
</feature>
<dbReference type="PANTHER" id="PTHR46093:SF18">
    <property type="entry name" value="FIBRONECTIN TYPE-III DOMAIN-CONTAINING PROTEIN"/>
    <property type="match status" value="1"/>
</dbReference>
<keyword evidence="5 6" id="KW-0175">Coiled coil</keyword>